<evidence type="ECO:0008006" key="7">
    <source>
        <dbReference type="Google" id="ProtNLM"/>
    </source>
</evidence>
<accession>A0A365Y8B0</accession>
<reference evidence="5 6" key="1">
    <citation type="submission" date="2018-01" db="EMBL/GenBank/DDBJ databases">
        <title>Glutamicibacter soli strain NHPC-3 Whole genome sequence and assembly.</title>
        <authorList>
            <person name="Choudhury P."/>
            <person name="Gupta D."/>
            <person name="Sengupta K."/>
            <person name="Jawed A."/>
            <person name="Sultana N."/>
            <person name="Saha P."/>
        </authorList>
    </citation>
    <scope>NUCLEOTIDE SEQUENCE [LARGE SCALE GENOMIC DNA]</scope>
    <source>
        <strain evidence="5 6">NHPC-3</strain>
    </source>
</reference>
<keyword evidence="2" id="KW-0812">Transmembrane</keyword>
<dbReference type="AlphaFoldDB" id="A0A365Y8B0"/>
<proteinExistence type="predicted"/>
<dbReference type="EMBL" id="POAF01000011">
    <property type="protein sequence ID" value="RBL98914.1"/>
    <property type="molecule type" value="Genomic_DNA"/>
</dbReference>
<evidence type="ECO:0000256" key="1">
    <source>
        <dbReference type="SAM" id="MobiDB-lite"/>
    </source>
</evidence>
<dbReference type="PANTHER" id="PTHR37423:SF2">
    <property type="entry name" value="MEMBRANE-BOUND LYTIC MUREIN TRANSGLYCOSYLASE C"/>
    <property type="match status" value="1"/>
</dbReference>
<feature type="region of interest" description="Disordered" evidence="1">
    <location>
        <begin position="1"/>
        <end position="30"/>
    </location>
</feature>
<evidence type="ECO:0000259" key="3">
    <source>
        <dbReference type="Pfam" id="PF01464"/>
    </source>
</evidence>
<feature type="transmembrane region" description="Helical" evidence="2">
    <location>
        <begin position="39"/>
        <end position="61"/>
    </location>
</feature>
<evidence type="ECO:0000256" key="2">
    <source>
        <dbReference type="SAM" id="Phobius"/>
    </source>
</evidence>
<keyword evidence="2" id="KW-0472">Membrane</keyword>
<dbReference type="SUPFAM" id="SSF51261">
    <property type="entry name" value="Duplicated hybrid motif"/>
    <property type="match status" value="1"/>
</dbReference>
<dbReference type="CDD" id="cd00254">
    <property type="entry name" value="LT-like"/>
    <property type="match status" value="1"/>
</dbReference>
<dbReference type="InterPro" id="IPR023346">
    <property type="entry name" value="Lysozyme-like_dom_sf"/>
</dbReference>
<dbReference type="InterPro" id="IPR011055">
    <property type="entry name" value="Dup_hybrid_motif"/>
</dbReference>
<dbReference type="Pfam" id="PF01464">
    <property type="entry name" value="SLT"/>
    <property type="match status" value="1"/>
</dbReference>
<dbReference type="PANTHER" id="PTHR37423">
    <property type="entry name" value="SOLUBLE LYTIC MUREIN TRANSGLYCOSYLASE-RELATED"/>
    <property type="match status" value="1"/>
</dbReference>
<comment type="caution">
    <text evidence="5">The sequence shown here is derived from an EMBL/GenBank/DDBJ whole genome shotgun (WGS) entry which is preliminary data.</text>
</comment>
<dbReference type="InterPro" id="IPR008258">
    <property type="entry name" value="Transglycosylase_SLT_dom_1"/>
</dbReference>
<sequence>MTRYMWWPPSWRTPPSTAPTKSSREGKAMGEEQGGGAKIILAVLGILLLLVITPIILFLGAGSNDEVDPNAPCVIEGTPIADADKDGKPKVKIPEQYRAAVEQSAQSAGLPVGIIAAQIQQESGWNAKAVSPVGARGIAQFMPGTWGEWGHGKDPFDPFAGLDAQGRYMKHLAGQVAKLASNEQEKIQLTLAAYNAGAGNVQKYGGIPPFDETEHYVEIIMDNAQMDYSSTCEAPGGFDFGDLTADEWAHPMPNARLTSGFGPRACPLTSCVGKPFLLKHEGIDLAGSEPYFYAPTDMKITYVSVGSPDQLYGSYGNYIFGQMTEAPYLVFEFHEAQDHSLLVKTGDVVEKGTPLGKPGATGNSSGIHVHFQINNPKTSVFDRPAINNGKTYDPIPILRQQKVNIQ</sequence>
<dbReference type="Proteomes" id="UP000252167">
    <property type="component" value="Unassembled WGS sequence"/>
</dbReference>
<feature type="compositionally biased region" description="Low complexity" evidence="1">
    <location>
        <begin position="1"/>
        <end position="20"/>
    </location>
</feature>
<dbReference type="SUPFAM" id="SSF53955">
    <property type="entry name" value="Lysozyme-like"/>
    <property type="match status" value="1"/>
</dbReference>
<organism evidence="5 6">
    <name type="scientific">Glutamicibacter soli</name>
    <dbReference type="NCBI Taxonomy" id="453836"/>
    <lineage>
        <taxon>Bacteria</taxon>
        <taxon>Bacillati</taxon>
        <taxon>Actinomycetota</taxon>
        <taxon>Actinomycetes</taxon>
        <taxon>Micrococcales</taxon>
        <taxon>Micrococcaceae</taxon>
        <taxon>Glutamicibacter</taxon>
    </lineage>
</organism>
<evidence type="ECO:0000259" key="4">
    <source>
        <dbReference type="Pfam" id="PF01551"/>
    </source>
</evidence>
<gene>
    <name evidence="5" type="ORF">C1H84_16890</name>
</gene>
<dbReference type="InterPro" id="IPR016047">
    <property type="entry name" value="M23ase_b-sheet_dom"/>
</dbReference>
<dbReference type="CDD" id="cd12797">
    <property type="entry name" value="M23_peptidase"/>
    <property type="match status" value="1"/>
</dbReference>
<dbReference type="Gene3D" id="2.70.70.10">
    <property type="entry name" value="Glucose Permease (Domain IIA)"/>
    <property type="match status" value="1"/>
</dbReference>
<dbReference type="Pfam" id="PF01551">
    <property type="entry name" value="Peptidase_M23"/>
    <property type="match status" value="1"/>
</dbReference>
<name>A0A365Y8B0_9MICC</name>
<feature type="domain" description="M23ase beta-sheet core" evidence="4">
    <location>
        <begin position="279"/>
        <end position="378"/>
    </location>
</feature>
<evidence type="ECO:0000313" key="5">
    <source>
        <dbReference type="EMBL" id="RBL98914.1"/>
    </source>
</evidence>
<protein>
    <recommendedName>
        <fullName evidence="7">Transglycosylase SLT domain-containing protein</fullName>
    </recommendedName>
</protein>
<dbReference type="Gene3D" id="1.10.530.10">
    <property type="match status" value="1"/>
</dbReference>
<evidence type="ECO:0000313" key="6">
    <source>
        <dbReference type="Proteomes" id="UP000252167"/>
    </source>
</evidence>
<keyword evidence="2" id="KW-1133">Transmembrane helix</keyword>
<keyword evidence="6" id="KW-1185">Reference proteome</keyword>
<feature type="domain" description="Transglycosylase SLT" evidence="3">
    <location>
        <begin position="102"/>
        <end position="211"/>
    </location>
</feature>